<dbReference type="RefSeq" id="WP_267624916.1">
    <property type="nucleotide sequence ID" value="NZ_JAODIW010000010.1"/>
</dbReference>
<dbReference type="Pfam" id="PF25912">
    <property type="entry name" value="DUF7964"/>
    <property type="match status" value="1"/>
</dbReference>
<protein>
    <recommendedName>
        <fullName evidence="1">DUF7964 domain-containing protein</fullName>
    </recommendedName>
</protein>
<evidence type="ECO:0000313" key="3">
    <source>
        <dbReference type="Proteomes" id="UP001595921"/>
    </source>
</evidence>
<proteinExistence type="predicted"/>
<gene>
    <name evidence="2" type="ORF">ACFO0N_18375</name>
</gene>
<reference evidence="2 3" key="1">
    <citation type="journal article" date="2019" name="Int. J. Syst. Evol. Microbiol.">
        <title>The Global Catalogue of Microorganisms (GCM) 10K type strain sequencing project: providing services to taxonomists for standard genome sequencing and annotation.</title>
        <authorList>
            <consortium name="The Broad Institute Genomics Platform"/>
            <consortium name="The Broad Institute Genome Sequencing Center for Infectious Disease"/>
            <person name="Wu L."/>
            <person name="Ma J."/>
        </authorList>
    </citation>
    <scope>NUCLEOTIDE SEQUENCE [LARGE SCALE GENOMIC DNA]</scope>
    <source>
        <strain evidence="2 3">CGMCC 1.12553</strain>
    </source>
</reference>
<organism evidence="2 3">
    <name type="scientific">Halobium salinum</name>
    <dbReference type="NCBI Taxonomy" id="1364940"/>
    <lineage>
        <taxon>Archaea</taxon>
        <taxon>Methanobacteriati</taxon>
        <taxon>Methanobacteriota</taxon>
        <taxon>Stenosarchaea group</taxon>
        <taxon>Halobacteria</taxon>
        <taxon>Halobacteriales</taxon>
        <taxon>Haloferacaceae</taxon>
        <taxon>Halobium</taxon>
    </lineage>
</organism>
<evidence type="ECO:0000259" key="1">
    <source>
        <dbReference type="Pfam" id="PF25912"/>
    </source>
</evidence>
<keyword evidence="3" id="KW-1185">Reference proteome</keyword>
<name>A0ABD5PGF0_9EURY</name>
<accession>A0ABD5PGF0</accession>
<dbReference type="InterPro" id="IPR058270">
    <property type="entry name" value="DUF7964"/>
</dbReference>
<sequence length="106" mass="11511">MSILDSLPDRPLTDGEVAKLNRANSVELAVAVDPGENAADANEGATEALLLGTDRWVKALVRDAGWHVVETVSLDESERYEAMRACEDAVRAYRRESRPAEEPSGS</sequence>
<dbReference type="AlphaFoldDB" id="A0ABD5PGF0"/>
<feature type="domain" description="DUF7964" evidence="1">
    <location>
        <begin position="4"/>
        <end position="92"/>
    </location>
</feature>
<comment type="caution">
    <text evidence="2">The sequence shown here is derived from an EMBL/GenBank/DDBJ whole genome shotgun (WGS) entry which is preliminary data.</text>
</comment>
<evidence type="ECO:0000313" key="2">
    <source>
        <dbReference type="EMBL" id="MFC4359917.1"/>
    </source>
</evidence>
<dbReference type="EMBL" id="JBHSDS010000009">
    <property type="protein sequence ID" value="MFC4359917.1"/>
    <property type="molecule type" value="Genomic_DNA"/>
</dbReference>
<dbReference type="Proteomes" id="UP001595921">
    <property type="component" value="Unassembled WGS sequence"/>
</dbReference>